<name>A0ABR4ICA0_9EURO</name>
<comment type="caution">
    <text evidence="2">The sequence shown here is derived from an EMBL/GenBank/DDBJ whole genome shotgun (WGS) entry which is preliminary data.</text>
</comment>
<dbReference type="EMBL" id="JBFXLU010000498">
    <property type="protein sequence ID" value="KAL2825375.1"/>
    <property type="molecule type" value="Genomic_DNA"/>
</dbReference>
<proteinExistence type="predicted"/>
<feature type="compositionally biased region" description="Low complexity" evidence="1">
    <location>
        <begin position="71"/>
        <end position="84"/>
    </location>
</feature>
<protein>
    <submittedName>
        <fullName evidence="2">Uncharacterized protein</fullName>
    </submittedName>
</protein>
<evidence type="ECO:0000313" key="3">
    <source>
        <dbReference type="Proteomes" id="UP001610446"/>
    </source>
</evidence>
<feature type="compositionally biased region" description="Low complexity" evidence="1">
    <location>
        <begin position="54"/>
        <end position="65"/>
    </location>
</feature>
<evidence type="ECO:0000256" key="1">
    <source>
        <dbReference type="SAM" id="MobiDB-lite"/>
    </source>
</evidence>
<keyword evidence="3" id="KW-1185">Reference proteome</keyword>
<sequence>MYHEAQKTLGALLMQVCPCSHAGGCYRLTPRENLSGSRGSETKINAYFGGKVTSSKPKPQKISSICDGQRARGNNGRPNNGSER</sequence>
<gene>
    <name evidence="2" type="ORF">BJY01DRAFT_230210</name>
</gene>
<dbReference type="Proteomes" id="UP001610446">
    <property type="component" value="Unassembled WGS sequence"/>
</dbReference>
<reference evidence="2 3" key="1">
    <citation type="submission" date="2024-07" db="EMBL/GenBank/DDBJ databases">
        <title>Section-level genome sequencing and comparative genomics of Aspergillus sections Usti and Cavernicolus.</title>
        <authorList>
            <consortium name="Lawrence Berkeley National Laboratory"/>
            <person name="Nybo J.L."/>
            <person name="Vesth T.C."/>
            <person name="Theobald S."/>
            <person name="Frisvad J.C."/>
            <person name="Larsen T.O."/>
            <person name="Kjaerboelling I."/>
            <person name="Rothschild-Mancinelli K."/>
            <person name="Lyhne E.K."/>
            <person name="Kogle M.E."/>
            <person name="Barry K."/>
            <person name="Clum A."/>
            <person name="Na H."/>
            <person name="Ledsgaard L."/>
            <person name="Lin J."/>
            <person name="Lipzen A."/>
            <person name="Kuo A."/>
            <person name="Riley R."/>
            <person name="Mondo S."/>
            <person name="Labutti K."/>
            <person name="Haridas S."/>
            <person name="Pangalinan J."/>
            <person name="Salamov A.A."/>
            <person name="Simmons B.A."/>
            <person name="Magnuson J.K."/>
            <person name="Chen J."/>
            <person name="Drula E."/>
            <person name="Henrissat B."/>
            <person name="Wiebenga A."/>
            <person name="Lubbers R.J."/>
            <person name="Gomes A.C."/>
            <person name="Makela M.R."/>
            <person name="Stajich J."/>
            <person name="Grigoriev I.V."/>
            <person name="Mortensen U.H."/>
            <person name="De Vries R.P."/>
            <person name="Baker S.E."/>
            <person name="Andersen M.R."/>
        </authorList>
    </citation>
    <scope>NUCLEOTIDE SEQUENCE [LARGE SCALE GENOMIC DNA]</scope>
    <source>
        <strain evidence="2 3">CBS 123904</strain>
    </source>
</reference>
<feature type="region of interest" description="Disordered" evidence="1">
    <location>
        <begin position="49"/>
        <end position="84"/>
    </location>
</feature>
<accession>A0ABR4ICA0</accession>
<evidence type="ECO:0000313" key="2">
    <source>
        <dbReference type="EMBL" id="KAL2825375.1"/>
    </source>
</evidence>
<organism evidence="2 3">
    <name type="scientific">Aspergillus pseudoustus</name>
    <dbReference type="NCBI Taxonomy" id="1810923"/>
    <lineage>
        <taxon>Eukaryota</taxon>
        <taxon>Fungi</taxon>
        <taxon>Dikarya</taxon>
        <taxon>Ascomycota</taxon>
        <taxon>Pezizomycotina</taxon>
        <taxon>Eurotiomycetes</taxon>
        <taxon>Eurotiomycetidae</taxon>
        <taxon>Eurotiales</taxon>
        <taxon>Aspergillaceae</taxon>
        <taxon>Aspergillus</taxon>
        <taxon>Aspergillus subgen. Nidulantes</taxon>
    </lineage>
</organism>